<accession>A0A6P6RRG8</accession>
<dbReference type="RefSeq" id="XP_026190403.1">
    <property type="nucleotide sequence ID" value="XM_026334618.1"/>
</dbReference>
<name>A0A6P6RRG8_9EIME</name>
<sequence>MRKRKQKALGPQQKVDVAKLQADAKTQHIQDSTAMVLQNALQPQKELLEHWMEDAIDIQKQEALQNLEREIGEHESFLKSSNDLLLSYKWEMQDTDEALEAARHTLESTHEDLAALQQKRIDTIERYFAEKSQALKRSYVQSIREIKTSHGKFVREIQTLIQLVIIVFSVLSITPDPSDPAQSSCPCLHYKAAPSDCTTLVWPVYLWMRTKVRVCAKGNVQYFMIAILGVYCEGRWWLVAFHHALDDTREYSNQIREEEQMKATEETQDLCGELSFLTNRSIEAEHQLQSQLDQTIKALKGQIETAMQNHAAATEGQAQEFRRLSAQDSALTKQVEEKARQIERMQTAINHWKAKVAQSKQVMPSLWALGNLLTRSLASLK</sequence>
<gene>
    <name evidence="2" type="primary">LOC34618275</name>
</gene>
<dbReference type="GeneID" id="34618275"/>
<evidence type="ECO:0000313" key="1">
    <source>
        <dbReference type="Proteomes" id="UP000515125"/>
    </source>
</evidence>
<dbReference type="Proteomes" id="UP000515125">
    <property type="component" value="Unplaced"/>
</dbReference>
<dbReference type="OrthoDB" id="7760980at2759"/>
<proteinExistence type="predicted"/>
<reference evidence="2" key="1">
    <citation type="submission" date="2025-08" db="UniProtKB">
        <authorList>
            <consortium name="RefSeq"/>
        </authorList>
    </citation>
    <scope>IDENTIFICATION</scope>
</reference>
<evidence type="ECO:0000313" key="2">
    <source>
        <dbReference type="RefSeq" id="XP_026190403.1"/>
    </source>
</evidence>
<dbReference type="AlphaFoldDB" id="A0A6P6RRG8"/>
<keyword evidence="1" id="KW-1185">Reference proteome</keyword>
<organism evidence="1 2">
    <name type="scientific">Cyclospora cayetanensis</name>
    <dbReference type="NCBI Taxonomy" id="88456"/>
    <lineage>
        <taxon>Eukaryota</taxon>
        <taxon>Sar</taxon>
        <taxon>Alveolata</taxon>
        <taxon>Apicomplexa</taxon>
        <taxon>Conoidasida</taxon>
        <taxon>Coccidia</taxon>
        <taxon>Eucoccidiorida</taxon>
        <taxon>Eimeriorina</taxon>
        <taxon>Eimeriidae</taxon>
        <taxon>Cyclospora</taxon>
    </lineage>
</organism>
<protein>
    <submittedName>
        <fullName evidence="2">Uncharacterized protein LOC34618275</fullName>
    </submittedName>
</protein>